<protein>
    <submittedName>
        <fullName evidence="1">Uncharacterized protein</fullName>
    </submittedName>
</protein>
<sequence>MNENMKWFVNFFKEKRLDDDLYVIEHQGKAHIMESAVLRDIIVHRTPEEDQWLIQYMLLKMDLYNCDLRDYLKLLAKGYILATLDSATDVFDRSRSVGSQRN</sequence>
<dbReference type="OrthoDB" id="4633492at2"/>
<reference evidence="1 2" key="1">
    <citation type="submission" date="2017-07" db="EMBL/GenBank/DDBJ databases">
        <title>Isolation and whole genome analysis of endospore-forming bacteria from heroin.</title>
        <authorList>
            <person name="Kalinowski J."/>
            <person name="Ahrens B."/>
            <person name="Al-Dilaimi A."/>
            <person name="Winkler A."/>
            <person name="Wibberg D."/>
            <person name="Schleenbecker U."/>
            <person name="Ruckert C."/>
            <person name="Wolfel R."/>
            <person name="Grass G."/>
        </authorList>
    </citation>
    <scope>NUCLEOTIDE SEQUENCE [LARGE SCALE GENOMIC DNA]</scope>
    <source>
        <strain evidence="1 2">7537-G1</strain>
    </source>
</reference>
<gene>
    <name evidence="1" type="ORF">CHH67_21335</name>
</gene>
<dbReference type="Proteomes" id="UP000215596">
    <property type="component" value="Unassembled WGS sequence"/>
</dbReference>
<proteinExistence type="predicted"/>
<dbReference type="EMBL" id="NPBY01000074">
    <property type="protein sequence ID" value="PAD72853.1"/>
    <property type="molecule type" value="Genomic_DNA"/>
</dbReference>
<accession>A0A268EI97</accession>
<dbReference type="AlphaFoldDB" id="A0A268EI97"/>
<name>A0A268EI97_9BACL</name>
<organism evidence="1 2">
    <name type="scientific">Paenibacillus campinasensis</name>
    <dbReference type="NCBI Taxonomy" id="66347"/>
    <lineage>
        <taxon>Bacteria</taxon>
        <taxon>Bacillati</taxon>
        <taxon>Bacillota</taxon>
        <taxon>Bacilli</taxon>
        <taxon>Bacillales</taxon>
        <taxon>Paenibacillaceae</taxon>
        <taxon>Paenibacillus</taxon>
    </lineage>
</organism>
<evidence type="ECO:0000313" key="1">
    <source>
        <dbReference type="EMBL" id="PAD72853.1"/>
    </source>
</evidence>
<dbReference type="RefSeq" id="WP_095267403.1">
    <property type="nucleotide sequence ID" value="NZ_NPBY01000074.1"/>
</dbReference>
<evidence type="ECO:0000313" key="2">
    <source>
        <dbReference type="Proteomes" id="UP000215596"/>
    </source>
</evidence>
<comment type="caution">
    <text evidence="1">The sequence shown here is derived from an EMBL/GenBank/DDBJ whole genome shotgun (WGS) entry which is preliminary data.</text>
</comment>